<dbReference type="GO" id="GO:0009231">
    <property type="term" value="P:riboflavin biosynthetic process"/>
    <property type="evidence" value="ECO:0007669"/>
    <property type="project" value="InterPro"/>
</dbReference>
<dbReference type="Pfam" id="PF01872">
    <property type="entry name" value="RibD_C"/>
    <property type="match status" value="1"/>
</dbReference>
<protein>
    <submittedName>
        <fullName evidence="2">Deaminase</fullName>
    </submittedName>
</protein>
<comment type="caution">
    <text evidence="2">The sequence shown here is derived from an EMBL/GenBank/DDBJ whole genome shotgun (WGS) entry which is preliminary data.</text>
</comment>
<name>A0A0W7WI60_9RHOB</name>
<dbReference type="InterPro" id="IPR002734">
    <property type="entry name" value="RibDG_C"/>
</dbReference>
<dbReference type="OrthoDB" id="9782335at2"/>
<keyword evidence="3" id="KW-1185">Reference proteome</keyword>
<dbReference type="EMBL" id="LPXO01000007">
    <property type="protein sequence ID" value="KUF10307.1"/>
    <property type="molecule type" value="Genomic_DNA"/>
</dbReference>
<dbReference type="Gene3D" id="3.40.430.10">
    <property type="entry name" value="Dihydrofolate Reductase, subunit A"/>
    <property type="match status" value="1"/>
</dbReference>
<proteinExistence type="predicted"/>
<feature type="domain" description="Bacterial bifunctional deaminase-reductase C-terminal" evidence="1">
    <location>
        <begin position="6"/>
        <end position="170"/>
    </location>
</feature>
<dbReference type="PANTHER" id="PTHR38011">
    <property type="entry name" value="DIHYDROFOLATE REDUCTASE FAMILY PROTEIN (AFU_ORTHOLOGUE AFUA_8G06820)"/>
    <property type="match status" value="1"/>
</dbReference>
<sequence>MITGHVFIATSLDGYIARKDHDLDWLMKQPVAEDDHGYDAFYARMDGIVMGSASFRKVLSFPEWPYDKPVVVLSQTLTPEDIPEALEDSVRLTRTSPSRLMAALAEEGWQRVYVDGGQVIQSFLRAGLIAEMTVTRVPILLGSGRPLFGPLEQDLDLDLVETRAFRSGLVSCTYRVTQPAKEA</sequence>
<dbReference type="SUPFAM" id="SSF53597">
    <property type="entry name" value="Dihydrofolate reductase-like"/>
    <property type="match status" value="1"/>
</dbReference>
<dbReference type="RefSeq" id="WP_058862625.1">
    <property type="nucleotide sequence ID" value="NZ_LPXO01000007.1"/>
</dbReference>
<evidence type="ECO:0000259" key="1">
    <source>
        <dbReference type="Pfam" id="PF01872"/>
    </source>
</evidence>
<organism evidence="2 3">
    <name type="scientific">Pseudoponticoccus marisrubri</name>
    <dbReference type="NCBI Taxonomy" id="1685382"/>
    <lineage>
        <taxon>Bacteria</taxon>
        <taxon>Pseudomonadati</taxon>
        <taxon>Pseudomonadota</taxon>
        <taxon>Alphaproteobacteria</taxon>
        <taxon>Rhodobacterales</taxon>
        <taxon>Roseobacteraceae</taxon>
        <taxon>Pseudoponticoccus</taxon>
    </lineage>
</organism>
<gene>
    <name evidence="2" type="ORF">AVJ23_12940</name>
</gene>
<dbReference type="InterPro" id="IPR050765">
    <property type="entry name" value="Riboflavin_Biosynth_HTPR"/>
</dbReference>
<dbReference type="STRING" id="1685382.AVJ23_12940"/>
<evidence type="ECO:0000313" key="3">
    <source>
        <dbReference type="Proteomes" id="UP000054396"/>
    </source>
</evidence>
<dbReference type="InterPro" id="IPR024072">
    <property type="entry name" value="DHFR-like_dom_sf"/>
</dbReference>
<accession>A0A0W7WI60</accession>
<dbReference type="PANTHER" id="PTHR38011:SF11">
    <property type="entry name" value="2,5-DIAMINO-6-RIBOSYLAMINO-4(3H)-PYRIMIDINONE 5'-PHOSPHATE REDUCTASE"/>
    <property type="match status" value="1"/>
</dbReference>
<dbReference type="GO" id="GO:0008703">
    <property type="term" value="F:5-amino-6-(5-phosphoribosylamino)uracil reductase activity"/>
    <property type="evidence" value="ECO:0007669"/>
    <property type="project" value="InterPro"/>
</dbReference>
<dbReference type="AlphaFoldDB" id="A0A0W7WI60"/>
<evidence type="ECO:0000313" key="2">
    <source>
        <dbReference type="EMBL" id="KUF10307.1"/>
    </source>
</evidence>
<dbReference type="Proteomes" id="UP000054396">
    <property type="component" value="Unassembled WGS sequence"/>
</dbReference>
<reference evidence="2 3" key="1">
    <citation type="submission" date="2015-12" db="EMBL/GenBank/DDBJ databases">
        <authorList>
            <person name="Shamseldin A."/>
            <person name="Moawad H."/>
            <person name="Abd El-Rahim W.M."/>
            <person name="Sadowsky M.J."/>
        </authorList>
    </citation>
    <scope>NUCLEOTIDE SEQUENCE [LARGE SCALE GENOMIC DNA]</scope>
    <source>
        <strain evidence="2 3">SJ5A-1</strain>
    </source>
</reference>